<protein>
    <submittedName>
        <fullName evidence="6">Uncharacterized membrane protein YkvA (DUF1232 family)</fullName>
    </submittedName>
</protein>
<dbReference type="Proteomes" id="UP000559182">
    <property type="component" value="Unassembled WGS sequence"/>
</dbReference>
<evidence type="ECO:0000256" key="4">
    <source>
        <dbReference type="ARBA" id="ARBA00023136"/>
    </source>
</evidence>
<evidence type="ECO:0000256" key="3">
    <source>
        <dbReference type="ARBA" id="ARBA00022989"/>
    </source>
</evidence>
<reference evidence="6 7" key="1">
    <citation type="submission" date="2020-08" db="EMBL/GenBank/DDBJ databases">
        <title>Sequencing the genomes of 1000 actinobacteria strains.</title>
        <authorList>
            <person name="Klenk H.-P."/>
        </authorList>
    </citation>
    <scope>NUCLEOTIDE SEQUENCE [LARGE SCALE GENOMIC DNA]</scope>
    <source>
        <strain evidence="6 7">DSM 105369</strain>
    </source>
</reference>
<dbReference type="RefSeq" id="WP_221185100.1">
    <property type="nucleotide sequence ID" value="NZ_JACHVQ010000001.1"/>
</dbReference>
<evidence type="ECO:0000256" key="2">
    <source>
        <dbReference type="ARBA" id="ARBA00022692"/>
    </source>
</evidence>
<dbReference type="GO" id="GO:0012505">
    <property type="term" value="C:endomembrane system"/>
    <property type="evidence" value="ECO:0007669"/>
    <property type="project" value="UniProtKB-SubCell"/>
</dbReference>
<keyword evidence="3" id="KW-1133">Transmembrane helix</keyword>
<keyword evidence="4" id="KW-0472">Membrane</keyword>
<dbReference type="AlphaFoldDB" id="A0A839N3P3"/>
<sequence length="122" mass="13110">MPRLPSVRWAAMRRISDALQEAIEPGGPTITTRVACLPRMTKAVARGEYTGVSAGHLALLAAAAAYVVSPIDLLPEALVGVVGLADDAVVLAWLASTLTRDTDRFLEWEQRRGDTIKGERLS</sequence>
<dbReference type="InterPro" id="IPR010652">
    <property type="entry name" value="DUF1232"/>
</dbReference>
<feature type="domain" description="DUF1232" evidence="5">
    <location>
        <begin position="57"/>
        <end position="93"/>
    </location>
</feature>
<evidence type="ECO:0000313" key="7">
    <source>
        <dbReference type="Proteomes" id="UP000559182"/>
    </source>
</evidence>
<dbReference type="EMBL" id="JACHVQ010000001">
    <property type="protein sequence ID" value="MBB2890583.1"/>
    <property type="molecule type" value="Genomic_DNA"/>
</dbReference>
<evidence type="ECO:0000313" key="6">
    <source>
        <dbReference type="EMBL" id="MBB2890583.1"/>
    </source>
</evidence>
<comment type="caution">
    <text evidence="6">The sequence shown here is derived from an EMBL/GenBank/DDBJ whole genome shotgun (WGS) entry which is preliminary data.</text>
</comment>
<name>A0A839N3P3_9MICO</name>
<evidence type="ECO:0000256" key="1">
    <source>
        <dbReference type="ARBA" id="ARBA00004127"/>
    </source>
</evidence>
<proteinExistence type="predicted"/>
<keyword evidence="7" id="KW-1185">Reference proteome</keyword>
<gene>
    <name evidence="6" type="ORF">FHU39_000567</name>
</gene>
<keyword evidence="2" id="KW-0812">Transmembrane</keyword>
<accession>A0A839N3P3</accession>
<organism evidence="6 7">
    <name type="scientific">Flexivirga oryzae</name>
    <dbReference type="NCBI Taxonomy" id="1794944"/>
    <lineage>
        <taxon>Bacteria</taxon>
        <taxon>Bacillati</taxon>
        <taxon>Actinomycetota</taxon>
        <taxon>Actinomycetes</taxon>
        <taxon>Micrococcales</taxon>
        <taxon>Dermacoccaceae</taxon>
        <taxon>Flexivirga</taxon>
    </lineage>
</organism>
<comment type="subcellular location">
    <subcellularLocation>
        <location evidence="1">Endomembrane system</location>
        <topology evidence="1">Multi-pass membrane protein</topology>
    </subcellularLocation>
</comment>
<dbReference type="Pfam" id="PF06803">
    <property type="entry name" value="DUF1232"/>
    <property type="match status" value="1"/>
</dbReference>
<evidence type="ECO:0000259" key="5">
    <source>
        <dbReference type="Pfam" id="PF06803"/>
    </source>
</evidence>